<keyword evidence="2" id="KW-1185">Reference proteome</keyword>
<dbReference type="AlphaFoldDB" id="A0A9W6ZJI9"/>
<accession>A0A9W6ZJI9</accession>
<evidence type="ECO:0000313" key="1">
    <source>
        <dbReference type="EMBL" id="GMH51450.1"/>
    </source>
</evidence>
<evidence type="ECO:0000313" key="2">
    <source>
        <dbReference type="Proteomes" id="UP001165082"/>
    </source>
</evidence>
<protein>
    <submittedName>
        <fullName evidence="1">Uncharacterized protein</fullName>
    </submittedName>
</protein>
<comment type="caution">
    <text evidence="1">The sequence shown here is derived from an EMBL/GenBank/DDBJ whole genome shotgun (WGS) entry which is preliminary data.</text>
</comment>
<name>A0A9W6ZJI9_9STRA</name>
<sequence>MSDREMNNLYALLAERDEKITKLETKAIQQAADFAAAAVAANELAAAVNAQEITATNIATAAANLMIILEGATDHTANCTPAPEGAVGNAVTNDAAQHHADASDSAGDHPVTQIVKIVVFKITINSWESSLKGVL</sequence>
<dbReference type="EMBL" id="BRXZ01004568">
    <property type="protein sequence ID" value="GMH51450.1"/>
    <property type="molecule type" value="Genomic_DNA"/>
</dbReference>
<organism evidence="1 2">
    <name type="scientific">Triparma retinervis</name>
    <dbReference type="NCBI Taxonomy" id="2557542"/>
    <lineage>
        <taxon>Eukaryota</taxon>
        <taxon>Sar</taxon>
        <taxon>Stramenopiles</taxon>
        <taxon>Ochrophyta</taxon>
        <taxon>Bolidophyceae</taxon>
        <taxon>Parmales</taxon>
        <taxon>Triparmaceae</taxon>
        <taxon>Triparma</taxon>
    </lineage>
</organism>
<proteinExistence type="predicted"/>
<gene>
    <name evidence="1" type="ORF">TrRE_jg284</name>
</gene>
<dbReference type="Proteomes" id="UP001165082">
    <property type="component" value="Unassembled WGS sequence"/>
</dbReference>
<reference evidence="1" key="1">
    <citation type="submission" date="2022-07" db="EMBL/GenBank/DDBJ databases">
        <title>Genome analysis of Parmales, a sister group of diatoms, reveals the evolutionary specialization of diatoms from phago-mixotrophs to photoautotrophs.</title>
        <authorList>
            <person name="Ban H."/>
            <person name="Sato S."/>
            <person name="Yoshikawa S."/>
            <person name="Kazumasa Y."/>
            <person name="Nakamura Y."/>
            <person name="Ichinomiya M."/>
            <person name="Saitoh K."/>
            <person name="Sato N."/>
            <person name="Blanc-Mathieu R."/>
            <person name="Endo H."/>
            <person name="Kuwata A."/>
            <person name="Ogata H."/>
        </authorList>
    </citation>
    <scope>NUCLEOTIDE SEQUENCE</scope>
</reference>